<evidence type="ECO:0000313" key="13">
    <source>
        <dbReference type="Proteomes" id="UP000027982"/>
    </source>
</evidence>
<dbReference type="Gene3D" id="1.10.287.130">
    <property type="match status" value="1"/>
</dbReference>
<dbReference type="GO" id="GO:0007234">
    <property type="term" value="P:osmosensory signaling via phosphorelay pathway"/>
    <property type="evidence" value="ECO:0007669"/>
    <property type="project" value="TreeGrafter"/>
</dbReference>
<evidence type="ECO:0000256" key="2">
    <source>
        <dbReference type="ARBA" id="ARBA00012438"/>
    </source>
</evidence>
<dbReference type="KEGG" id="fgi:OP10G_2523"/>
<dbReference type="GO" id="GO:0016020">
    <property type="term" value="C:membrane"/>
    <property type="evidence" value="ECO:0007669"/>
    <property type="project" value="UniProtKB-SubCell"/>
</dbReference>
<dbReference type="HOGENOM" id="CLU_356717_0_0_0"/>
<organism evidence="12 13">
    <name type="scientific">Fimbriimonas ginsengisoli Gsoil 348</name>
    <dbReference type="NCBI Taxonomy" id="661478"/>
    <lineage>
        <taxon>Bacteria</taxon>
        <taxon>Bacillati</taxon>
        <taxon>Armatimonadota</taxon>
        <taxon>Fimbriimonadia</taxon>
        <taxon>Fimbriimonadales</taxon>
        <taxon>Fimbriimonadaceae</taxon>
        <taxon>Fimbriimonas</taxon>
    </lineage>
</organism>
<dbReference type="PRINTS" id="PR00344">
    <property type="entry name" value="BCTRLSENSOR"/>
</dbReference>
<dbReference type="InterPro" id="IPR035965">
    <property type="entry name" value="PAS-like_dom_sf"/>
</dbReference>
<dbReference type="InterPro" id="IPR000700">
    <property type="entry name" value="PAS-assoc_C"/>
</dbReference>
<evidence type="ECO:0000259" key="11">
    <source>
        <dbReference type="PROSITE" id="PS50113"/>
    </source>
</evidence>
<evidence type="ECO:0000256" key="4">
    <source>
        <dbReference type="ARBA" id="ARBA00022679"/>
    </source>
</evidence>
<dbReference type="EC" id="2.7.13.3" evidence="2"/>
<evidence type="ECO:0000256" key="3">
    <source>
        <dbReference type="ARBA" id="ARBA00022553"/>
    </source>
</evidence>
<dbReference type="InterPro" id="IPR029016">
    <property type="entry name" value="GAF-like_dom_sf"/>
</dbReference>
<evidence type="ECO:0000256" key="8">
    <source>
        <dbReference type="SAM" id="Coils"/>
    </source>
</evidence>
<dbReference type="Gene3D" id="3.30.450.40">
    <property type="match status" value="1"/>
</dbReference>
<dbReference type="GO" id="GO:0030295">
    <property type="term" value="F:protein kinase activator activity"/>
    <property type="evidence" value="ECO:0007669"/>
    <property type="project" value="TreeGrafter"/>
</dbReference>
<keyword evidence="3" id="KW-0597">Phosphoprotein</keyword>
<keyword evidence="4" id="KW-0808">Transferase</keyword>
<dbReference type="Gene3D" id="3.30.565.10">
    <property type="entry name" value="Histidine kinase-like ATPase, C-terminal domain"/>
    <property type="match status" value="1"/>
</dbReference>
<feature type="domain" description="PAS" evidence="10">
    <location>
        <begin position="407"/>
        <end position="480"/>
    </location>
</feature>
<dbReference type="InterPro" id="IPR003594">
    <property type="entry name" value="HATPase_dom"/>
</dbReference>
<dbReference type="SUPFAM" id="SSF47384">
    <property type="entry name" value="Homodimeric domain of signal transducing histidine kinase"/>
    <property type="match status" value="1"/>
</dbReference>
<keyword evidence="5 12" id="KW-0418">Kinase</keyword>
<dbReference type="InterPro" id="IPR005467">
    <property type="entry name" value="His_kinase_dom"/>
</dbReference>
<dbReference type="SMART" id="SM00065">
    <property type="entry name" value="GAF"/>
    <property type="match status" value="1"/>
</dbReference>
<evidence type="ECO:0000256" key="7">
    <source>
        <dbReference type="ARBA" id="ARBA00023136"/>
    </source>
</evidence>
<dbReference type="Proteomes" id="UP000027982">
    <property type="component" value="Chromosome"/>
</dbReference>
<dbReference type="GO" id="GO:0000156">
    <property type="term" value="F:phosphorelay response regulator activity"/>
    <property type="evidence" value="ECO:0007669"/>
    <property type="project" value="TreeGrafter"/>
</dbReference>
<dbReference type="PANTHER" id="PTHR42878:SF15">
    <property type="entry name" value="BACTERIOPHYTOCHROME"/>
    <property type="match status" value="1"/>
</dbReference>
<dbReference type="SMART" id="SM00387">
    <property type="entry name" value="HATPase_c"/>
    <property type="match status" value="1"/>
</dbReference>
<dbReference type="InterPro" id="IPR036097">
    <property type="entry name" value="HisK_dim/P_sf"/>
</dbReference>
<dbReference type="SMART" id="SM00388">
    <property type="entry name" value="HisKA"/>
    <property type="match status" value="1"/>
</dbReference>
<dbReference type="InterPro" id="IPR001610">
    <property type="entry name" value="PAC"/>
</dbReference>
<evidence type="ECO:0000259" key="10">
    <source>
        <dbReference type="PROSITE" id="PS50112"/>
    </source>
</evidence>
<dbReference type="CDD" id="cd00130">
    <property type="entry name" value="PAS"/>
    <property type="match status" value="1"/>
</dbReference>
<reference evidence="12 13" key="1">
    <citation type="journal article" date="2014" name="PLoS ONE">
        <title>The first complete genome sequence of the class fimbriimonadia in the phylum armatimonadetes.</title>
        <authorList>
            <person name="Hu Z.Y."/>
            <person name="Wang Y.Z."/>
            <person name="Im W.T."/>
            <person name="Wang S.Y."/>
            <person name="Zhao G.P."/>
            <person name="Zheng H.J."/>
            <person name="Quan Z.X."/>
        </authorList>
    </citation>
    <scope>NUCLEOTIDE SEQUENCE [LARGE SCALE GENOMIC DNA]</scope>
    <source>
        <strain evidence="12">Gsoil 348</strain>
    </source>
</reference>
<dbReference type="SUPFAM" id="SSF55874">
    <property type="entry name" value="ATPase domain of HSP90 chaperone/DNA topoisomerase II/histidine kinase"/>
    <property type="match status" value="1"/>
</dbReference>
<dbReference type="Pfam" id="PF14417">
    <property type="entry name" value="MEDS"/>
    <property type="match status" value="1"/>
</dbReference>
<dbReference type="EMBL" id="CP007139">
    <property type="protein sequence ID" value="AIE85891.1"/>
    <property type="molecule type" value="Genomic_DNA"/>
</dbReference>
<accession>A0A068NR24</accession>
<feature type="domain" description="Histidine kinase" evidence="9">
    <location>
        <begin position="568"/>
        <end position="783"/>
    </location>
</feature>
<dbReference type="InterPro" id="IPR004358">
    <property type="entry name" value="Sig_transdc_His_kin-like_C"/>
</dbReference>
<dbReference type="Pfam" id="PF13185">
    <property type="entry name" value="GAF_2"/>
    <property type="match status" value="1"/>
</dbReference>
<dbReference type="SUPFAM" id="SSF55785">
    <property type="entry name" value="PYP-like sensor domain (PAS domain)"/>
    <property type="match status" value="1"/>
</dbReference>
<feature type="domain" description="PAC" evidence="11">
    <location>
        <begin position="480"/>
        <end position="532"/>
    </location>
</feature>
<dbReference type="GO" id="GO:0000155">
    <property type="term" value="F:phosphorelay sensor kinase activity"/>
    <property type="evidence" value="ECO:0007669"/>
    <property type="project" value="InterPro"/>
</dbReference>
<dbReference type="Gene3D" id="3.30.450.20">
    <property type="entry name" value="PAS domain"/>
    <property type="match status" value="1"/>
</dbReference>
<dbReference type="InterPro" id="IPR025847">
    <property type="entry name" value="MEDS_domain"/>
</dbReference>
<evidence type="ECO:0000259" key="9">
    <source>
        <dbReference type="PROSITE" id="PS50109"/>
    </source>
</evidence>
<evidence type="ECO:0000256" key="6">
    <source>
        <dbReference type="ARBA" id="ARBA00023012"/>
    </source>
</evidence>
<dbReference type="PROSITE" id="PS50113">
    <property type="entry name" value="PAC"/>
    <property type="match status" value="1"/>
</dbReference>
<dbReference type="SMART" id="SM00091">
    <property type="entry name" value="PAS"/>
    <property type="match status" value="1"/>
</dbReference>
<dbReference type="eggNOG" id="COG4251">
    <property type="taxonomic scope" value="Bacteria"/>
</dbReference>
<evidence type="ECO:0000256" key="1">
    <source>
        <dbReference type="ARBA" id="ARBA00000085"/>
    </source>
</evidence>
<dbReference type="InterPro" id="IPR003018">
    <property type="entry name" value="GAF"/>
</dbReference>
<name>A0A068NR24_FIMGI</name>
<keyword evidence="13" id="KW-1185">Reference proteome</keyword>
<dbReference type="eggNOG" id="COG2203">
    <property type="taxonomic scope" value="Bacteria"/>
</dbReference>
<dbReference type="InterPro" id="IPR000014">
    <property type="entry name" value="PAS"/>
</dbReference>
<dbReference type="Pfam" id="PF13426">
    <property type="entry name" value="PAS_9"/>
    <property type="match status" value="1"/>
</dbReference>
<protein>
    <recommendedName>
        <fullName evidence="2">histidine kinase</fullName>
        <ecNumber evidence="2">2.7.13.3</ecNumber>
    </recommendedName>
</protein>
<dbReference type="Pfam" id="PF00512">
    <property type="entry name" value="HisKA"/>
    <property type="match status" value="1"/>
</dbReference>
<dbReference type="InterPro" id="IPR003661">
    <property type="entry name" value="HisK_dim/P_dom"/>
</dbReference>
<dbReference type="Pfam" id="PF02518">
    <property type="entry name" value="HATPase_c"/>
    <property type="match status" value="1"/>
</dbReference>
<keyword evidence="8" id="KW-0175">Coiled coil</keyword>
<keyword evidence="7" id="KW-0472">Membrane</keyword>
<dbReference type="AlphaFoldDB" id="A0A068NR24"/>
<dbReference type="NCBIfam" id="TIGR00229">
    <property type="entry name" value="sensory_box"/>
    <property type="match status" value="1"/>
</dbReference>
<proteinExistence type="predicted"/>
<feature type="coiled-coil region" evidence="8">
    <location>
        <begin position="187"/>
        <end position="224"/>
    </location>
</feature>
<dbReference type="PROSITE" id="PS50112">
    <property type="entry name" value="PAS"/>
    <property type="match status" value="1"/>
</dbReference>
<sequence>MFGACEHFVQFYEDDAVLGRSVGSFIGSALGAGSAGIVIATAEHRAVIEHELSSYGIDVSLVKGRNQYVPLDAEETLSKFIRDGWPDAEMFQAVLGPLMDKACAGGRQLHAFGEMVAILLAQGNGKAALRLEELWNDLGKRYEFSLFCGYPINGFYESSSIDLFEHICKEHSRVIPAESYGSANRTADEQVRAIAVMQQKAAALENEIAERRRAEEGLHELSRTRQILQEVASALVSEQELVKVVQLVTDAGCEVSGAAFGAFFYIVRDGQGESYKLYTLSGAPPEEFSDFPMPRNTAIFAPTFSGKAIVRLGDVTQDPRFGQNAPYYGTPPGHLPVKSYLAAPVISKSGEVFGALLFGDPRPNVFTQVSEEMVVALAAQAATAIDNANLQTSLQRELAAVKRAEVQSRHLASIVESSDDAIISKTLDGIITSWNAGAERMFGYTEEEVVGQPITILFPEGHIDEEATIIGQIRRGLRVDHYETKRRDKAGNLVDISLSVSPIKNDAGEVIGASKIARDITQRKRDEEALKRAAIELAKSRDELEEHVQERTASLREAVAQMEEFSYTVSHDLRAPLRAMNVHCRALMEDYRDLLEREPDALHSVDRIAENCTRLDKMIQDILTYGRVARDELTIEVIPLDKLVHDTIYHYPALQPPNAEVIVEPLGEVIGHEPSLVQIISNLLNNAIKFVAPGNKPVVRVRTERHGDKIRLWIEDNGIGIDPQYHHRLFTMFERIHAKLPYEGTGIGLAIVRKAAERMGGAVGLESDGHSGSRFWVDLQAAGGAR</sequence>
<dbReference type="InterPro" id="IPR050351">
    <property type="entry name" value="BphY/WalK/GraS-like"/>
</dbReference>
<dbReference type="InterPro" id="IPR036890">
    <property type="entry name" value="HATPase_C_sf"/>
</dbReference>
<keyword evidence="6" id="KW-0902">Two-component regulatory system</keyword>
<feature type="coiled-coil region" evidence="8">
    <location>
        <begin position="523"/>
        <end position="550"/>
    </location>
</feature>
<dbReference type="RefSeq" id="WP_025225550.1">
    <property type="nucleotide sequence ID" value="NZ_CP007139.1"/>
</dbReference>
<dbReference type="CDD" id="cd00082">
    <property type="entry name" value="HisKA"/>
    <property type="match status" value="1"/>
</dbReference>
<comment type="catalytic activity">
    <reaction evidence="1">
        <text>ATP + protein L-histidine = ADP + protein N-phospho-L-histidine.</text>
        <dbReference type="EC" id="2.7.13.3"/>
    </reaction>
</comment>
<dbReference type="SMART" id="SM00086">
    <property type="entry name" value="PAC"/>
    <property type="match status" value="1"/>
</dbReference>
<evidence type="ECO:0000256" key="5">
    <source>
        <dbReference type="ARBA" id="ARBA00022777"/>
    </source>
</evidence>
<evidence type="ECO:0000313" key="12">
    <source>
        <dbReference type="EMBL" id="AIE85891.1"/>
    </source>
</evidence>
<dbReference type="PROSITE" id="PS50109">
    <property type="entry name" value="HIS_KIN"/>
    <property type="match status" value="1"/>
</dbReference>
<dbReference type="eggNOG" id="COG5002">
    <property type="taxonomic scope" value="Bacteria"/>
</dbReference>
<gene>
    <name evidence="12" type="ORF">OP10G_2523</name>
</gene>
<dbReference type="PANTHER" id="PTHR42878">
    <property type="entry name" value="TWO-COMPONENT HISTIDINE KINASE"/>
    <property type="match status" value="1"/>
</dbReference>
<dbReference type="STRING" id="661478.OP10G_2523"/>
<dbReference type="SUPFAM" id="SSF55781">
    <property type="entry name" value="GAF domain-like"/>
    <property type="match status" value="1"/>
</dbReference>